<accession>X1BMS2</accession>
<dbReference type="AlphaFoldDB" id="X1BMS2"/>
<sequence length="67" mass="8305">MIKKQIWNITKEWLDVIDQYETPEEFKKWAFEERVIEAARNNQLRVMSEQERSKNTVQEYMENQPQE</sequence>
<evidence type="ECO:0000313" key="2">
    <source>
        <dbReference type="EMBL" id="GAG85378.1"/>
    </source>
</evidence>
<proteinExistence type="predicted"/>
<name>X1BMS2_9ZZZZ</name>
<dbReference type="EMBL" id="BART01014144">
    <property type="protein sequence ID" value="GAG85378.1"/>
    <property type="molecule type" value="Genomic_DNA"/>
</dbReference>
<comment type="caution">
    <text evidence="2">The sequence shown here is derived from an EMBL/GenBank/DDBJ whole genome shotgun (WGS) entry which is preliminary data.</text>
</comment>
<protein>
    <submittedName>
        <fullName evidence="2">Uncharacterized protein</fullName>
    </submittedName>
</protein>
<evidence type="ECO:0000256" key="1">
    <source>
        <dbReference type="SAM" id="MobiDB-lite"/>
    </source>
</evidence>
<reference evidence="2" key="1">
    <citation type="journal article" date="2014" name="Front. Microbiol.">
        <title>High frequency of phylogenetically diverse reductive dehalogenase-homologous genes in deep subseafloor sedimentary metagenomes.</title>
        <authorList>
            <person name="Kawai M."/>
            <person name="Futagami T."/>
            <person name="Toyoda A."/>
            <person name="Takaki Y."/>
            <person name="Nishi S."/>
            <person name="Hori S."/>
            <person name="Arai W."/>
            <person name="Tsubouchi T."/>
            <person name="Morono Y."/>
            <person name="Uchiyama I."/>
            <person name="Ito T."/>
            <person name="Fujiyama A."/>
            <person name="Inagaki F."/>
            <person name="Takami H."/>
        </authorList>
    </citation>
    <scope>NUCLEOTIDE SEQUENCE</scope>
    <source>
        <strain evidence="2">Expedition CK06-06</strain>
    </source>
</reference>
<organism evidence="2">
    <name type="scientific">marine sediment metagenome</name>
    <dbReference type="NCBI Taxonomy" id="412755"/>
    <lineage>
        <taxon>unclassified sequences</taxon>
        <taxon>metagenomes</taxon>
        <taxon>ecological metagenomes</taxon>
    </lineage>
</organism>
<feature type="region of interest" description="Disordered" evidence="1">
    <location>
        <begin position="47"/>
        <end position="67"/>
    </location>
</feature>
<feature type="compositionally biased region" description="Polar residues" evidence="1">
    <location>
        <begin position="55"/>
        <end position="67"/>
    </location>
</feature>
<gene>
    <name evidence="2" type="ORF">S01H4_28441</name>
</gene>